<dbReference type="EMBL" id="FCOC02000005">
    <property type="protein sequence ID" value="SAL27670.1"/>
    <property type="molecule type" value="Genomic_DNA"/>
</dbReference>
<accession>A0A158G8D2</accession>
<gene>
    <name evidence="8" type="ORF">AWB64_02298</name>
</gene>
<organism evidence="8 9">
    <name type="scientific">Caballeronia sordidicola</name>
    <name type="common">Burkholderia sordidicola</name>
    <dbReference type="NCBI Taxonomy" id="196367"/>
    <lineage>
        <taxon>Bacteria</taxon>
        <taxon>Pseudomonadati</taxon>
        <taxon>Pseudomonadota</taxon>
        <taxon>Betaproteobacteria</taxon>
        <taxon>Burkholderiales</taxon>
        <taxon>Burkholderiaceae</taxon>
        <taxon>Caballeronia</taxon>
    </lineage>
</organism>
<dbReference type="PANTHER" id="PTHR43663">
    <property type="entry name" value="CHROMATE TRANSPORT PROTEIN-RELATED"/>
    <property type="match status" value="1"/>
</dbReference>
<dbReference type="GO" id="GO:0015109">
    <property type="term" value="F:chromate transmembrane transporter activity"/>
    <property type="evidence" value="ECO:0007669"/>
    <property type="project" value="InterPro"/>
</dbReference>
<feature type="transmembrane region" description="Helical" evidence="7">
    <location>
        <begin position="73"/>
        <end position="94"/>
    </location>
</feature>
<evidence type="ECO:0000256" key="4">
    <source>
        <dbReference type="ARBA" id="ARBA00022692"/>
    </source>
</evidence>
<dbReference type="InterPro" id="IPR003370">
    <property type="entry name" value="Chromate_transpt"/>
</dbReference>
<reference evidence="8 9" key="1">
    <citation type="submission" date="2016-01" db="EMBL/GenBank/DDBJ databases">
        <authorList>
            <person name="Oliw E.H."/>
        </authorList>
    </citation>
    <scope>NUCLEOTIDE SEQUENCE [LARGE SCALE GENOMIC DNA]</scope>
    <source>
        <strain evidence="8">LMG 22029</strain>
    </source>
</reference>
<evidence type="ECO:0000256" key="1">
    <source>
        <dbReference type="ARBA" id="ARBA00004651"/>
    </source>
</evidence>
<protein>
    <submittedName>
        <fullName evidence="8">Chromate transporter</fullName>
    </submittedName>
</protein>
<dbReference type="Proteomes" id="UP000054893">
    <property type="component" value="Unassembled WGS sequence"/>
</dbReference>
<comment type="subcellular location">
    <subcellularLocation>
        <location evidence="1">Cell membrane</location>
        <topology evidence="1">Multi-pass membrane protein</topology>
    </subcellularLocation>
</comment>
<evidence type="ECO:0000256" key="6">
    <source>
        <dbReference type="ARBA" id="ARBA00023136"/>
    </source>
</evidence>
<keyword evidence="5 7" id="KW-1133">Transmembrane helix</keyword>
<keyword evidence="6 7" id="KW-0472">Membrane</keyword>
<name>A0A158G8D2_CABSO</name>
<dbReference type="InterPro" id="IPR052518">
    <property type="entry name" value="CHR_Transporter"/>
</dbReference>
<dbReference type="AlphaFoldDB" id="A0A158G8D2"/>
<sequence length="178" mass="18767">MRDNIYLQLIAVFAPLSLLSLGGGQSIVADINQQAVAIHHWVTQSEFIDLFAMSRAAPGPGALLTTLIGWKTAGFMGAVVASLALFMPSSLLAYGATLAWTRHHHHPWHRTAERGLAPVAVGLILASAVSVMRASSSTWMIWGLAAAALVIFLARPKLSPLVVLLAAGLVNAALGPIF</sequence>
<evidence type="ECO:0000256" key="2">
    <source>
        <dbReference type="ARBA" id="ARBA00005262"/>
    </source>
</evidence>
<feature type="transmembrane region" description="Helical" evidence="7">
    <location>
        <begin position="161"/>
        <end position="177"/>
    </location>
</feature>
<dbReference type="RefSeq" id="WP_060818900.1">
    <property type="nucleotide sequence ID" value="NZ_FCOC02000005.1"/>
</dbReference>
<dbReference type="OrthoDB" id="556585at2"/>
<keyword evidence="3" id="KW-1003">Cell membrane</keyword>
<evidence type="ECO:0000256" key="3">
    <source>
        <dbReference type="ARBA" id="ARBA00022475"/>
    </source>
</evidence>
<keyword evidence="4 7" id="KW-0812">Transmembrane</keyword>
<evidence type="ECO:0000256" key="7">
    <source>
        <dbReference type="SAM" id="Phobius"/>
    </source>
</evidence>
<comment type="similarity">
    <text evidence="2">Belongs to the chromate ion transporter (CHR) (TC 2.A.51) family.</text>
</comment>
<feature type="transmembrane region" description="Helical" evidence="7">
    <location>
        <begin position="115"/>
        <end position="132"/>
    </location>
</feature>
<dbReference type="GO" id="GO:0005886">
    <property type="term" value="C:plasma membrane"/>
    <property type="evidence" value="ECO:0007669"/>
    <property type="project" value="UniProtKB-SubCell"/>
</dbReference>
<evidence type="ECO:0000256" key="5">
    <source>
        <dbReference type="ARBA" id="ARBA00022989"/>
    </source>
</evidence>
<evidence type="ECO:0000313" key="8">
    <source>
        <dbReference type="EMBL" id="SAL27670.1"/>
    </source>
</evidence>
<dbReference type="PANTHER" id="PTHR43663:SF1">
    <property type="entry name" value="CHROMATE TRANSPORTER"/>
    <property type="match status" value="1"/>
</dbReference>
<proteinExistence type="inferred from homology"/>
<evidence type="ECO:0000313" key="9">
    <source>
        <dbReference type="Proteomes" id="UP000054893"/>
    </source>
</evidence>
<feature type="transmembrane region" description="Helical" evidence="7">
    <location>
        <begin position="138"/>
        <end position="154"/>
    </location>
</feature>
<dbReference type="Pfam" id="PF02417">
    <property type="entry name" value="Chromate_transp"/>
    <property type="match status" value="1"/>
</dbReference>